<protein>
    <submittedName>
        <fullName evidence="1">Uncharacterized protein</fullName>
    </submittedName>
</protein>
<name>A0A940S5E5_9PROT</name>
<evidence type="ECO:0000313" key="2">
    <source>
        <dbReference type="Proteomes" id="UP000677537"/>
    </source>
</evidence>
<gene>
    <name evidence="1" type="ORF">J5Y10_09150</name>
</gene>
<dbReference type="Proteomes" id="UP000677537">
    <property type="component" value="Unassembled WGS sequence"/>
</dbReference>
<proteinExistence type="predicted"/>
<dbReference type="EMBL" id="JAGIZA010000004">
    <property type="protein sequence ID" value="MBP0492944.1"/>
    <property type="molecule type" value="Genomic_DNA"/>
</dbReference>
<reference evidence="1" key="1">
    <citation type="submission" date="2021-03" db="EMBL/GenBank/DDBJ databases">
        <authorList>
            <person name="So Y."/>
        </authorList>
    </citation>
    <scope>NUCLEOTIDE SEQUENCE</scope>
    <source>
        <strain evidence="1">SG15</strain>
    </source>
</reference>
<keyword evidence="2" id="KW-1185">Reference proteome</keyword>
<dbReference type="RefSeq" id="WP_209372842.1">
    <property type="nucleotide sequence ID" value="NZ_JAGIZA010000004.1"/>
</dbReference>
<accession>A0A940S5E5</accession>
<comment type="caution">
    <text evidence="1">The sequence shown here is derived from an EMBL/GenBank/DDBJ whole genome shotgun (WGS) entry which is preliminary data.</text>
</comment>
<sequence length="101" mass="11318">MAEFISRLTPQHRRVLDWLPPRGEWRELWFSYRPGLGPVPDEPILAGLEAAIAAGWAEGGEVTFGFDDDILADGARTMRAYCTTPAGLRMKARMESEEEPI</sequence>
<organism evidence="1 2">
    <name type="scientific">Roseomonas indoligenes</name>
    <dbReference type="NCBI Taxonomy" id="2820811"/>
    <lineage>
        <taxon>Bacteria</taxon>
        <taxon>Pseudomonadati</taxon>
        <taxon>Pseudomonadota</taxon>
        <taxon>Alphaproteobacteria</taxon>
        <taxon>Acetobacterales</taxon>
        <taxon>Roseomonadaceae</taxon>
        <taxon>Roseomonas</taxon>
    </lineage>
</organism>
<evidence type="ECO:0000313" key="1">
    <source>
        <dbReference type="EMBL" id="MBP0492944.1"/>
    </source>
</evidence>
<dbReference type="AlphaFoldDB" id="A0A940S5E5"/>